<dbReference type="OrthoDB" id="5694214at2"/>
<evidence type="ECO:0000256" key="3">
    <source>
        <dbReference type="ARBA" id="ARBA00022729"/>
    </source>
</evidence>
<evidence type="ECO:0000313" key="8">
    <source>
        <dbReference type="EMBL" id="AYD48315.1"/>
    </source>
</evidence>
<dbReference type="SUPFAM" id="SSF48452">
    <property type="entry name" value="TPR-like"/>
    <property type="match status" value="1"/>
</dbReference>
<reference evidence="8 9" key="1">
    <citation type="submission" date="2018-09" db="EMBL/GenBank/DDBJ databases">
        <title>Arachidicoccus sp. nov., a bacterium isolated from soil.</title>
        <authorList>
            <person name="Weon H.-Y."/>
            <person name="Kwon S.-W."/>
            <person name="Lee S.A."/>
        </authorList>
    </citation>
    <scope>NUCLEOTIDE SEQUENCE [LARGE SCALE GENOMIC DNA]</scope>
    <source>
        <strain evidence="8 9">KIS59-12</strain>
    </source>
</reference>
<evidence type="ECO:0000313" key="9">
    <source>
        <dbReference type="Proteomes" id="UP000266118"/>
    </source>
</evidence>
<keyword evidence="3" id="KW-0732">Signal</keyword>
<protein>
    <submittedName>
        <fullName evidence="8">RagB/SusD family nutrient uptake outer membrane protein</fullName>
    </submittedName>
</protein>
<name>A0A386HR34_9BACT</name>
<sequence>MKKIVLIISSFILVFSSCSKKDLQPVDAYSSSTFFTSQAAAFSNLSACYALTNMGGQFEGGNNYFLDDITDNAYCGFTNQLAFFITLGTVTPSLTGKYADFYRTYFPYTGIASDNLFLANIDKVTMDGTLKEQWKAEVRFLRAFDYARKYMFWGGVPLVTTPLNFGDELKIPRSSGDSIVAFCLSELNDVINVLPLTIDQNDAARVTKGAALMLKARLELFYASVKANGLADGVTEKGTPDPTTAAKYYAAAAADSKAIIDLNQYGLSNDYEGLFWEKNQGTPERQKEVMLEVAYKYPTYGSDLSALYTLNEGGWNSESPTQNMVDEYETKNGLMIKNDPSYNPNDPYKNRDPRLSYSVIYPGMSWNGRYFNSISTAGGGEYYNSSNGNRSKTGYCLRKYCAPLADLLHDPGSDVQGLNFIVMRYPEVLLTRAEALIELNQNLGEAASLINQVRQRTGVNMPPIVASDQTTMRAQVRHERRVEFAFEGLRWFDIKRWKIAENTMNGNVLGVHPGTVDANTGAITLTGSNITVGDVRVFHANRDYYFPIPQSDIDLGKPILKQNLNW</sequence>
<gene>
    <name evidence="8" type="ORF">D6B99_12310</name>
</gene>
<dbReference type="PROSITE" id="PS51257">
    <property type="entry name" value="PROKAR_LIPOPROTEIN"/>
    <property type="match status" value="1"/>
</dbReference>
<dbReference type="GO" id="GO:0009279">
    <property type="term" value="C:cell outer membrane"/>
    <property type="evidence" value="ECO:0007669"/>
    <property type="project" value="UniProtKB-SubCell"/>
</dbReference>
<organism evidence="8 9">
    <name type="scientific">Arachidicoccus soli</name>
    <dbReference type="NCBI Taxonomy" id="2341117"/>
    <lineage>
        <taxon>Bacteria</taxon>
        <taxon>Pseudomonadati</taxon>
        <taxon>Bacteroidota</taxon>
        <taxon>Chitinophagia</taxon>
        <taxon>Chitinophagales</taxon>
        <taxon>Chitinophagaceae</taxon>
        <taxon>Arachidicoccus</taxon>
    </lineage>
</organism>
<evidence type="ECO:0000256" key="5">
    <source>
        <dbReference type="ARBA" id="ARBA00023237"/>
    </source>
</evidence>
<accession>A0A386HR34</accession>
<keyword evidence="5" id="KW-0998">Cell outer membrane</keyword>
<evidence type="ECO:0000256" key="4">
    <source>
        <dbReference type="ARBA" id="ARBA00023136"/>
    </source>
</evidence>
<dbReference type="Gene3D" id="1.25.40.390">
    <property type="match status" value="1"/>
</dbReference>
<dbReference type="Pfam" id="PF14322">
    <property type="entry name" value="SusD-like_3"/>
    <property type="match status" value="1"/>
</dbReference>
<evidence type="ECO:0000256" key="1">
    <source>
        <dbReference type="ARBA" id="ARBA00004442"/>
    </source>
</evidence>
<evidence type="ECO:0000259" key="7">
    <source>
        <dbReference type="Pfam" id="PF14322"/>
    </source>
</evidence>
<dbReference type="EMBL" id="CP032489">
    <property type="protein sequence ID" value="AYD48315.1"/>
    <property type="molecule type" value="Genomic_DNA"/>
</dbReference>
<feature type="domain" description="RagB/SusD" evidence="6">
    <location>
        <begin position="297"/>
        <end position="566"/>
    </location>
</feature>
<evidence type="ECO:0000259" key="6">
    <source>
        <dbReference type="Pfam" id="PF07980"/>
    </source>
</evidence>
<keyword evidence="9" id="KW-1185">Reference proteome</keyword>
<dbReference type="Pfam" id="PF07980">
    <property type="entry name" value="SusD_RagB"/>
    <property type="match status" value="1"/>
</dbReference>
<feature type="domain" description="SusD-like N-terminal" evidence="7">
    <location>
        <begin position="97"/>
        <end position="219"/>
    </location>
</feature>
<dbReference type="RefSeq" id="WP_119988908.1">
    <property type="nucleotide sequence ID" value="NZ_CP032489.1"/>
</dbReference>
<evidence type="ECO:0000256" key="2">
    <source>
        <dbReference type="ARBA" id="ARBA00006275"/>
    </source>
</evidence>
<proteinExistence type="inferred from homology"/>
<dbReference type="InterPro" id="IPR012944">
    <property type="entry name" value="SusD_RagB_dom"/>
</dbReference>
<dbReference type="Proteomes" id="UP000266118">
    <property type="component" value="Chromosome"/>
</dbReference>
<dbReference type="InterPro" id="IPR033985">
    <property type="entry name" value="SusD-like_N"/>
</dbReference>
<comment type="similarity">
    <text evidence="2">Belongs to the SusD family.</text>
</comment>
<keyword evidence="4" id="KW-0472">Membrane</keyword>
<dbReference type="AlphaFoldDB" id="A0A386HR34"/>
<comment type="subcellular location">
    <subcellularLocation>
        <location evidence="1">Cell outer membrane</location>
    </subcellularLocation>
</comment>
<dbReference type="KEGG" id="ark:D6B99_12310"/>
<dbReference type="InterPro" id="IPR011990">
    <property type="entry name" value="TPR-like_helical_dom_sf"/>
</dbReference>